<sequence length="344" mass="38215">MNRLIRRVKPLSSILSTRSPSHSPLLPKPPPPLPHFRPRLSYSGPKSASFPLPGVPVGRRRTDPWPSSMDPHAPEPDPAAADYYVHIEDPNPNVESLSESFVGVDDARSEDDAVPRGGESEGLESLDRGRTLPEELSRNVMFLSCESSAKGGTCDVYVVGTCHVSQKSCREVQAIISYLKPEVVFLELCSQRVGVLTPRNLKVPTVGEMIEMWKKKQNLFGILYSRFLANVASKLKVLPGAEFRVAYEEAMKYGGRVILGDRPVQLKKMDDAGLMILAIQELSKEFPTLMETLLHERDQYMSCKLLKIASKHSSVVAVVGKAHMNGIKKHWKQPVNMIDLLVIP</sequence>
<accession>A0A6P8CLJ8</accession>
<dbReference type="GeneID" id="116195979"/>
<feature type="region of interest" description="Disordered" evidence="1">
    <location>
        <begin position="104"/>
        <end position="130"/>
    </location>
</feature>
<feature type="compositionally biased region" description="Pro residues" evidence="1">
    <location>
        <begin position="26"/>
        <end position="35"/>
    </location>
</feature>
<dbReference type="CDD" id="cd14726">
    <property type="entry name" value="TraB_PrgY-like"/>
    <property type="match status" value="1"/>
</dbReference>
<feature type="region of interest" description="Disordered" evidence="1">
    <location>
        <begin position="1"/>
        <end position="77"/>
    </location>
</feature>
<dbReference type="PANTHER" id="PTHR21530:SF7">
    <property type="entry name" value="TRAB DOMAIN-CONTAINING PROTEIN"/>
    <property type="match status" value="1"/>
</dbReference>
<dbReference type="GO" id="GO:0005741">
    <property type="term" value="C:mitochondrial outer membrane"/>
    <property type="evidence" value="ECO:0007669"/>
    <property type="project" value="TreeGrafter"/>
</dbReference>
<dbReference type="InterPro" id="IPR002816">
    <property type="entry name" value="TraB/PrgY/GumN_fam"/>
</dbReference>
<dbReference type="AlphaFoldDB" id="A0A6P8CLJ8"/>
<reference evidence="2" key="1">
    <citation type="journal article" date="2020" name="Plant Biotechnol. J.">
        <title>The pomegranate (Punica granatum L.) draft genome dissects genetic divergence between soft- and hard-seeded cultivars.</title>
        <authorList>
            <person name="Luo X."/>
            <person name="Li H."/>
            <person name="Wu Z."/>
            <person name="Yao W."/>
            <person name="Zhao P."/>
            <person name="Cao D."/>
            <person name="Yu H."/>
            <person name="Li K."/>
            <person name="Poudel K."/>
            <person name="Zhao D."/>
            <person name="Zhang F."/>
            <person name="Xia X."/>
            <person name="Chen L."/>
            <person name="Wang Q."/>
            <person name="Jing D."/>
            <person name="Cao S."/>
        </authorList>
    </citation>
    <scope>NUCLEOTIDE SEQUENCE [LARGE SCALE GENOMIC DNA]</scope>
    <source>
        <strain evidence="2">cv. Tunisia</strain>
    </source>
</reference>
<gene>
    <name evidence="3" type="primary">LOC116195979</name>
</gene>
<dbReference type="RefSeq" id="XP_031381318.1">
    <property type="nucleotide sequence ID" value="XM_031525458.1"/>
</dbReference>
<dbReference type="InterPro" id="IPR046345">
    <property type="entry name" value="TraB_PrgY-like"/>
</dbReference>
<organism evidence="2 3">
    <name type="scientific">Punica granatum</name>
    <name type="common">Pomegranate</name>
    <dbReference type="NCBI Taxonomy" id="22663"/>
    <lineage>
        <taxon>Eukaryota</taxon>
        <taxon>Viridiplantae</taxon>
        <taxon>Streptophyta</taxon>
        <taxon>Embryophyta</taxon>
        <taxon>Tracheophyta</taxon>
        <taxon>Spermatophyta</taxon>
        <taxon>Magnoliopsida</taxon>
        <taxon>eudicotyledons</taxon>
        <taxon>Gunneridae</taxon>
        <taxon>Pentapetalae</taxon>
        <taxon>rosids</taxon>
        <taxon>malvids</taxon>
        <taxon>Myrtales</taxon>
        <taxon>Lythraceae</taxon>
        <taxon>Punica</taxon>
    </lineage>
</organism>
<dbReference type="PANTHER" id="PTHR21530">
    <property type="entry name" value="PHEROMONE SHUTDOWN PROTEIN"/>
    <property type="match status" value="1"/>
</dbReference>
<evidence type="ECO:0000256" key="1">
    <source>
        <dbReference type="SAM" id="MobiDB-lite"/>
    </source>
</evidence>
<feature type="compositionally biased region" description="Basic and acidic residues" evidence="1">
    <location>
        <begin position="105"/>
        <end position="114"/>
    </location>
</feature>
<keyword evidence="2" id="KW-1185">Reference proteome</keyword>
<dbReference type="Pfam" id="PF01963">
    <property type="entry name" value="TraB_PrgY_gumN"/>
    <property type="match status" value="1"/>
</dbReference>
<protein>
    <submittedName>
        <fullName evidence="3">TraB domain-containing protein-like isoform X2</fullName>
    </submittedName>
</protein>
<dbReference type="Proteomes" id="UP000515151">
    <property type="component" value="Chromosome 2"/>
</dbReference>
<reference evidence="3" key="2">
    <citation type="submission" date="2025-08" db="UniProtKB">
        <authorList>
            <consortium name="RefSeq"/>
        </authorList>
    </citation>
    <scope>IDENTIFICATION</scope>
    <source>
        <tissue evidence="3">Leaf</tissue>
    </source>
</reference>
<evidence type="ECO:0000313" key="2">
    <source>
        <dbReference type="Proteomes" id="UP000515151"/>
    </source>
</evidence>
<name>A0A6P8CLJ8_PUNGR</name>
<proteinExistence type="predicted"/>
<evidence type="ECO:0000313" key="3">
    <source>
        <dbReference type="RefSeq" id="XP_031381318.1"/>
    </source>
</evidence>